<gene>
    <name evidence="7" type="primary">rimI</name>
    <name evidence="7" type="ORF">IAA63_14140</name>
</gene>
<dbReference type="InterPro" id="IPR050680">
    <property type="entry name" value="YpeA/RimI_acetyltransf"/>
</dbReference>
<dbReference type="GO" id="GO:0005737">
    <property type="term" value="C:cytoplasm"/>
    <property type="evidence" value="ECO:0007669"/>
    <property type="project" value="UniProtKB-SubCell"/>
</dbReference>
<dbReference type="EMBL" id="DVON01000293">
    <property type="protein sequence ID" value="HIV14258.1"/>
    <property type="molecule type" value="Genomic_DNA"/>
</dbReference>
<evidence type="ECO:0000256" key="2">
    <source>
        <dbReference type="ARBA" id="ARBA00022490"/>
    </source>
</evidence>
<feature type="domain" description="N-acetyltransferase" evidence="6">
    <location>
        <begin position="1"/>
        <end position="145"/>
    </location>
</feature>
<evidence type="ECO:0000256" key="3">
    <source>
        <dbReference type="ARBA" id="ARBA00022679"/>
    </source>
</evidence>
<comment type="catalytic activity">
    <reaction evidence="5">
        <text>N-terminal L-alanyl-[ribosomal protein bS18] + acetyl-CoA = N-terminal N(alpha)-acetyl-L-alanyl-[ribosomal protein bS18] + CoA + H(+)</text>
        <dbReference type="Rhea" id="RHEA:43756"/>
        <dbReference type="Rhea" id="RHEA-COMP:10676"/>
        <dbReference type="Rhea" id="RHEA-COMP:10677"/>
        <dbReference type="ChEBI" id="CHEBI:15378"/>
        <dbReference type="ChEBI" id="CHEBI:57287"/>
        <dbReference type="ChEBI" id="CHEBI:57288"/>
        <dbReference type="ChEBI" id="CHEBI:64718"/>
        <dbReference type="ChEBI" id="CHEBI:83683"/>
        <dbReference type="EC" id="2.3.1.266"/>
    </reaction>
</comment>
<dbReference type="EC" id="2.3.1.266" evidence="5"/>
<dbReference type="PANTHER" id="PTHR43420:SF44">
    <property type="entry name" value="ACETYLTRANSFERASE YPEA"/>
    <property type="match status" value="1"/>
</dbReference>
<keyword evidence="7" id="KW-0689">Ribosomal protein</keyword>
<sequence>MTIREMQIDDLEQVMRIEEENFSVPWTETGFFSFLIREDTLFLVAEEAEEILGYCGVVTASGEGDITNVAVKRSRQKEGIGGRMLAELLARLEGAGVGTLFLEVRAGNAGAIHLYRKLGFEEVGVRKNYYEAPREDGIVMKWEAASSTANHSQ</sequence>
<proteinExistence type="inferred from homology"/>
<dbReference type="InterPro" id="IPR016181">
    <property type="entry name" value="Acyl_CoA_acyltransferase"/>
</dbReference>
<keyword evidence="4" id="KW-0012">Acyltransferase</keyword>
<dbReference type="Proteomes" id="UP000886723">
    <property type="component" value="Unassembled WGS sequence"/>
</dbReference>
<evidence type="ECO:0000313" key="7">
    <source>
        <dbReference type="EMBL" id="HIV14258.1"/>
    </source>
</evidence>
<dbReference type="SUPFAM" id="SSF55729">
    <property type="entry name" value="Acyl-CoA N-acyltransferases (Nat)"/>
    <property type="match status" value="1"/>
</dbReference>
<dbReference type="NCBIfam" id="TIGR01575">
    <property type="entry name" value="rimI"/>
    <property type="match status" value="1"/>
</dbReference>
<dbReference type="InterPro" id="IPR000182">
    <property type="entry name" value="GNAT_dom"/>
</dbReference>
<dbReference type="GO" id="GO:0008999">
    <property type="term" value="F:protein-N-terminal-alanine acetyltransferase activity"/>
    <property type="evidence" value="ECO:0007669"/>
    <property type="project" value="UniProtKB-EC"/>
</dbReference>
<comment type="similarity">
    <text evidence="1 5">Belongs to the acetyltransferase family. RimI subfamily.</text>
</comment>
<name>A0A9D1NXA5_9FIRM</name>
<dbReference type="GO" id="GO:0005840">
    <property type="term" value="C:ribosome"/>
    <property type="evidence" value="ECO:0007669"/>
    <property type="project" value="UniProtKB-KW"/>
</dbReference>
<dbReference type="AlphaFoldDB" id="A0A9D1NXA5"/>
<dbReference type="Gene3D" id="3.40.630.30">
    <property type="match status" value="1"/>
</dbReference>
<reference evidence="7" key="1">
    <citation type="submission" date="2020-10" db="EMBL/GenBank/DDBJ databases">
        <authorList>
            <person name="Gilroy R."/>
        </authorList>
    </citation>
    <scope>NUCLEOTIDE SEQUENCE</scope>
    <source>
        <strain evidence="7">ChiBcec2-4451</strain>
    </source>
</reference>
<dbReference type="CDD" id="cd04301">
    <property type="entry name" value="NAT_SF"/>
    <property type="match status" value="1"/>
</dbReference>
<organism evidence="7 8">
    <name type="scientific">Candidatus Pullilachnospira stercoravium</name>
    <dbReference type="NCBI Taxonomy" id="2840913"/>
    <lineage>
        <taxon>Bacteria</taxon>
        <taxon>Bacillati</taxon>
        <taxon>Bacillota</taxon>
        <taxon>Clostridia</taxon>
        <taxon>Lachnospirales</taxon>
        <taxon>Lachnospiraceae</taxon>
        <taxon>Lachnospiraceae incertae sedis</taxon>
        <taxon>Candidatus Pullilachnospira</taxon>
    </lineage>
</organism>
<evidence type="ECO:0000256" key="5">
    <source>
        <dbReference type="RuleBase" id="RU363094"/>
    </source>
</evidence>
<keyword evidence="3" id="KW-0808">Transferase</keyword>
<protein>
    <recommendedName>
        <fullName evidence="5">[Ribosomal protein bS18]-alanine N-acetyltransferase</fullName>
        <ecNumber evidence="5">2.3.1.266</ecNumber>
    </recommendedName>
</protein>
<dbReference type="PROSITE" id="PS51186">
    <property type="entry name" value="GNAT"/>
    <property type="match status" value="1"/>
</dbReference>
<dbReference type="Pfam" id="PF00583">
    <property type="entry name" value="Acetyltransf_1"/>
    <property type="match status" value="1"/>
</dbReference>
<evidence type="ECO:0000256" key="4">
    <source>
        <dbReference type="ARBA" id="ARBA00023315"/>
    </source>
</evidence>
<reference evidence="7" key="2">
    <citation type="journal article" date="2021" name="PeerJ">
        <title>Extensive microbial diversity within the chicken gut microbiome revealed by metagenomics and culture.</title>
        <authorList>
            <person name="Gilroy R."/>
            <person name="Ravi A."/>
            <person name="Getino M."/>
            <person name="Pursley I."/>
            <person name="Horton D.L."/>
            <person name="Alikhan N.F."/>
            <person name="Baker D."/>
            <person name="Gharbi K."/>
            <person name="Hall N."/>
            <person name="Watson M."/>
            <person name="Adriaenssens E.M."/>
            <person name="Foster-Nyarko E."/>
            <person name="Jarju S."/>
            <person name="Secka A."/>
            <person name="Antonio M."/>
            <person name="Oren A."/>
            <person name="Chaudhuri R.R."/>
            <person name="La Ragione R."/>
            <person name="Hildebrand F."/>
            <person name="Pallen M.J."/>
        </authorList>
    </citation>
    <scope>NUCLEOTIDE SEQUENCE</scope>
    <source>
        <strain evidence="7">ChiBcec2-4451</strain>
    </source>
</reference>
<dbReference type="InterPro" id="IPR006464">
    <property type="entry name" value="AcTrfase_RimI/Ard1"/>
</dbReference>
<comment type="subcellular location">
    <subcellularLocation>
        <location evidence="5">Cytoplasm</location>
    </subcellularLocation>
</comment>
<dbReference type="PANTHER" id="PTHR43420">
    <property type="entry name" value="ACETYLTRANSFERASE"/>
    <property type="match status" value="1"/>
</dbReference>
<comment type="caution">
    <text evidence="7">The sequence shown here is derived from an EMBL/GenBank/DDBJ whole genome shotgun (WGS) entry which is preliminary data.</text>
</comment>
<evidence type="ECO:0000256" key="1">
    <source>
        <dbReference type="ARBA" id="ARBA00005395"/>
    </source>
</evidence>
<accession>A0A9D1NXA5</accession>
<keyword evidence="2 5" id="KW-0963">Cytoplasm</keyword>
<evidence type="ECO:0000313" key="8">
    <source>
        <dbReference type="Proteomes" id="UP000886723"/>
    </source>
</evidence>
<comment type="function">
    <text evidence="5">Acetylates the N-terminal alanine of ribosomal protein bS18.</text>
</comment>
<keyword evidence="7" id="KW-0687">Ribonucleoprotein</keyword>
<evidence type="ECO:0000259" key="6">
    <source>
        <dbReference type="PROSITE" id="PS51186"/>
    </source>
</evidence>